<accession>A0A9W6P0P3</accession>
<feature type="compositionally biased region" description="Basic and acidic residues" evidence="1">
    <location>
        <begin position="93"/>
        <end position="103"/>
    </location>
</feature>
<organism evidence="2 3">
    <name type="scientific">Pseudonocardia halophobica</name>
    <dbReference type="NCBI Taxonomy" id="29401"/>
    <lineage>
        <taxon>Bacteria</taxon>
        <taxon>Bacillati</taxon>
        <taxon>Actinomycetota</taxon>
        <taxon>Actinomycetes</taxon>
        <taxon>Pseudonocardiales</taxon>
        <taxon>Pseudonocardiaceae</taxon>
        <taxon>Pseudonocardia</taxon>
    </lineage>
</organism>
<keyword evidence="3" id="KW-1185">Reference proteome</keyword>
<proteinExistence type="predicted"/>
<dbReference type="EMBL" id="BSFQ01000053">
    <property type="protein sequence ID" value="GLL15709.1"/>
    <property type="molecule type" value="Genomic_DNA"/>
</dbReference>
<dbReference type="Proteomes" id="UP001143463">
    <property type="component" value="Unassembled WGS sequence"/>
</dbReference>
<evidence type="ECO:0000313" key="3">
    <source>
        <dbReference type="Proteomes" id="UP001143463"/>
    </source>
</evidence>
<gene>
    <name evidence="2" type="ORF">GCM10017577_68620</name>
</gene>
<feature type="region of interest" description="Disordered" evidence="1">
    <location>
        <begin position="83"/>
        <end position="103"/>
    </location>
</feature>
<protein>
    <submittedName>
        <fullName evidence="2">Uncharacterized protein</fullName>
    </submittedName>
</protein>
<comment type="caution">
    <text evidence="2">The sequence shown here is derived from an EMBL/GenBank/DDBJ whole genome shotgun (WGS) entry which is preliminary data.</text>
</comment>
<reference evidence="2" key="2">
    <citation type="submission" date="2023-01" db="EMBL/GenBank/DDBJ databases">
        <authorList>
            <person name="Sun Q."/>
            <person name="Evtushenko L."/>
        </authorList>
    </citation>
    <scope>NUCLEOTIDE SEQUENCE</scope>
    <source>
        <strain evidence="2">VKM Ac-1069</strain>
    </source>
</reference>
<dbReference type="AlphaFoldDB" id="A0A9W6P0P3"/>
<sequence length="103" mass="11501">MAGMSDDRGERARAAETMRSAPALRAGFALCELTLRELWTAQVALGGMLSEDELRETLELRREPTWAEHDVVAAALNEWFTERGQDHPVAYSEELRSETPDGP</sequence>
<evidence type="ECO:0000256" key="1">
    <source>
        <dbReference type="SAM" id="MobiDB-lite"/>
    </source>
</evidence>
<reference evidence="2" key="1">
    <citation type="journal article" date="2014" name="Int. J. Syst. Evol. Microbiol.">
        <title>Complete genome sequence of Corynebacterium casei LMG S-19264T (=DSM 44701T), isolated from a smear-ripened cheese.</title>
        <authorList>
            <consortium name="US DOE Joint Genome Institute (JGI-PGF)"/>
            <person name="Walter F."/>
            <person name="Albersmeier A."/>
            <person name="Kalinowski J."/>
            <person name="Ruckert C."/>
        </authorList>
    </citation>
    <scope>NUCLEOTIDE SEQUENCE</scope>
    <source>
        <strain evidence="2">VKM Ac-1069</strain>
    </source>
</reference>
<name>A0A9W6P0P3_9PSEU</name>
<evidence type="ECO:0000313" key="2">
    <source>
        <dbReference type="EMBL" id="GLL15709.1"/>
    </source>
</evidence>